<dbReference type="GO" id="GO:0001726">
    <property type="term" value="C:ruffle"/>
    <property type="evidence" value="ECO:0007669"/>
    <property type="project" value="UniProtKB-SubCell"/>
</dbReference>
<keyword evidence="12" id="KW-0009">Actin-binding</keyword>
<dbReference type="CDD" id="cd11290">
    <property type="entry name" value="gelsolin_S1_like"/>
    <property type="match status" value="1"/>
</dbReference>
<dbReference type="GO" id="GO:0042470">
    <property type="term" value="C:melanosome"/>
    <property type="evidence" value="ECO:0007669"/>
    <property type="project" value="UniProtKB-SubCell"/>
</dbReference>
<dbReference type="CDD" id="cd11289">
    <property type="entry name" value="gelsolin_S2_like"/>
    <property type="match status" value="1"/>
</dbReference>
<keyword evidence="10" id="KW-0677">Repeat</keyword>
<dbReference type="FunFam" id="3.40.20.10:FF:000043">
    <property type="entry name" value="macrophage-capping protein-like isoform X2"/>
    <property type="match status" value="1"/>
</dbReference>
<dbReference type="GO" id="GO:0007417">
    <property type="term" value="P:central nervous system development"/>
    <property type="evidence" value="ECO:0007669"/>
    <property type="project" value="TreeGrafter"/>
</dbReference>
<evidence type="ECO:0000256" key="13">
    <source>
        <dbReference type="ARBA" id="ARBA00023242"/>
    </source>
</evidence>
<evidence type="ECO:0000256" key="8">
    <source>
        <dbReference type="ARBA" id="ARBA00022490"/>
    </source>
</evidence>
<dbReference type="EMBL" id="AZIM01000318">
    <property type="protein sequence ID" value="ETE71741.1"/>
    <property type="molecule type" value="Genomic_DNA"/>
</dbReference>
<evidence type="ECO:0000256" key="15">
    <source>
        <dbReference type="ARBA" id="ARBA00063813"/>
    </source>
</evidence>
<evidence type="ECO:0000256" key="11">
    <source>
        <dbReference type="ARBA" id="ARBA00022990"/>
    </source>
</evidence>
<dbReference type="PANTHER" id="PTHR11977">
    <property type="entry name" value="VILLIN"/>
    <property type="match status" value="1"/>
</dbReference>
<accession>V8PCP5</accession>
<keyword evidence="8" id="KW-0963">Cytoplasm</keyword>
<keyword evidence="14" id="KW-0966">Cell projection</keyword>
<dbReference type="SMART" id="SM00262">
    <property type="entry name" value="GEL"/>
    <property type="match status" value="3"/>
</dbReference>
<evidence type="ECO:0000256" key="1">
    <source>
        <dbReference type="ARBA" id="ARBA00004123"/>
    </source>
</evidence>
<proteinExistence type="inferred from homology"/>
<feature type="domain" description="Gelsolin-like" evidence="18">
    <location>
        <begin position="53"/>
        <end position="130"/>
    </location>
</feature>
<evidence type="ECO:0000256" key="14">
    <source>
        <dbReference type="ARBA" id="ARBA00023273"/>
    </source>
</evidence>
<dbReference type="FunFam" id="3.40.20.10:FF:000037">
    <property type="entry name" value="macrophage-capping protein-like isoform X2"/>
    <property type="match status" value="1"/>
</dbReference>
<evidence type="ECO:0000256" key="10">
    <source>
        <dbReference type="ARBA" id="ARBA00022737"/>
    </source>
</evidence>
<evidence type="ECO:0000256" key="12">
    <source>
        <dbReference type="ARBA" id="ARBA00023203"/>
    </source>
</evidence>
<keyword evidence="13" id="KW-0539">Nucleus</keyword>
<dbReference type="PRINTS" id="PR00597">
    <property type="entry name" value="GELSOLIN"/>
</dbReference>
<dbReference type="OrthoDB" id="6375767at2759"/>
<evidence type="ECO:0000256" key="16">
    <source>
        <dbReference type="ARBA" id="ARBA00074322"/>
    </source>
</evidence>
<evidence type="ECO:0000256" key="4">
    <source>
        <dbReference type="ARBA" id="ARBA00004496"/>
    </source>
</evidence>
<evidence type="ECO:0000256" key="7">
    <source>
        <dbReference type="ARBA" id="ARBA00022467"/>
    </source>
</evidence>
<organism evidence="19 20">
    <name type="scientific">Ophiophagus hannah</name>
    <name type="common">King cobra</name>
    <name type="synonym">Naja hannah</name>
    <dbReference type="NCBI Taxonomy" id="8665"/>
    <lineage>
        <taxon>Eukaryota</taxon>
        <taxon>Metazoa</taxon>
        <taxon>Chordata</taxon>
        <taxon>Craniata</taxon>
        <taxon>Vertebrata</taxon>
        <taxon>Euteleostomi</taxon>
        <taxon>Lepidosauria</taxon>
        <taxon>Squamata</taxon>
        <taxon>Bifurcata</taxon>
        <taxon>Unidentata</taxon>
        <taxon>Episquamata</taxon>
        <taxon>Toxicofera</taxon>
        <taxon>Serpentes</taxon>
        <taxon>Colubroidea</taxon>
        <taxon>Elapidae</taxon>
        <taxon>Elapinae</taxon>
        <taxon>Ophiophagus</taxon>
    </lineage>
</organism>
<keyword evidence="9" id="KW-0597">Phosphoprotein</keyword>
<keyword evidence="20" id="KW-1185">Reference proteome</keyword>
<evidence type="ECO:0000256" key="6">
    <source>
        <dbReference type="ARBA" id="ARBA00008418"/>
    </source>
</evidence>
<comment type="similarity">
    <text evidence="6">Belongs to the villin/gelsolin family.</text>
</comment>
<dbReference type="InterPro" id="IPR007123">
    <property type="entry name" value="Gelsolin-like_dom"/>
</dbReference>
<dbReference type="GO" id="GO:0015629">
    <property type="term" value="C:actin cytoskeleton"/>
    <property type="evidence" value="ECO:0007669"/>
    <property type="project" value="TreeGrafter"/>
</dbReference>
<dbReference type="GO" id="GO:0008154">
    <property type="term" value="P:actin polymerization or depolymerization"/>
    <property type="evidence" value="ECO:0007669"/>
    <property type="project" value="TreeGrafter"/>
</dbReference>
<sequence length="372" mass="42135">MNYPYYLTDVLIMFAISHQILGAMYTASPKSGSAFDASAKEPGLHIWRVEKMKPVSVPDEMKGKFYSGDSYLVLYNGPDGQSNLHIWIGQNSSRDEQGACALLSTHLNSIPKEKPIQYREVQGNESDVFMEYFPHGIKYQEGGVESAFTRTQANHEQSSRHQLYQVKGKKNIRAVERELSWTSFNTGDCFILDLGEKIFTWYGGKSNILERNKARDFATAIRDTERKGKAKMEIIVDGEEPAEMTAVLGPKPVLKEGTTEEDIVADQKNAIAAVLYKVSDMTGKMSLTKVSESSPFLQDQLITDDCFILDNGQHRKIFVWKGLKANEQEQQAALRVAENFISQMNYPQNTQVQILPQGRESLLFKQFFTNWK</sequence>
<dbReference type="Proteomes" id="UP000018936">
    <property type="component" value="Unassembled WGS sequence"/>
</dbReference>
<dbReference type="SUPFAM" id="SSF55753">
    <property type="entry name" value="Actin depolymerizing proteins"/>
    <property type="match status" value="3"/>
</dbReference>
<comment type="subunit">
    <text evidence="15">Interacts with NUP62. Interacts with NUTF2 and RAN; involved in CAPG nuclear import.</text>
</comment>
<keyword evidence="7" id="KW-0117">Actin capping</keyword>
<reference evidence="19 20" key="1">
    <citation type="journal article" date="2013" name="Proc. Natl. Acad. Sci. U.S.A.">
        <title>The king cobra genome reveals dynamic gene evolution and adaptation in the snake venom system.</title>
        <authorList>
            <person name="Vonk F.J."/>
            <person name="Casewell N.R."/>
            <person name="Henkel C.V."/>
            <person name="Heimberg A.M."/>
            <person name="Jansen H.J."/>
            <person name="McCleary R.J."/>
            <person name="Kerkkamp H.M."/>
            <person name="Vos R.A."/>
            <person name="Guerreiro I."/>
            <person name="Calvete J.J."/>
            <person name="Wuster W."/>
            <person name="Woods A.E."/>
            <person name="Logan J.M."/>
            <person name="Harrison R.A."/>
            <person name="Castoe T.A."/>
            <person name="de Koning A.P."/>
            <person name="Pollock D.D."/>
            <person name="Yandell M."/>
            <person name="Calderon D."/>
            <person name="Renjifo C."/>
            <person name="Currier R.B."/>
            <person name="Salgado D."/>
            <person name="Pla D."/>
            <person name="Sanz L."/>
            <person name="Hyder A.S."/>
            <person name="Ribeiro J.M."/>
            <person name="Arntzen J.W."/>
            <person name="van den Thillart G.E."/>
            <person name="Boetzer M."/>
            <person name="Pirovano W."/>
            <person name="Dirks R.P."/>
            <person name="Spaink H.P."/>
            <person name="Duboule D."/>
            <person name="McGlinn E."/>
            <person name="Kini R.M."/>
            <person name="Richardson M.K."/>
        </authorList>
    </citation>
    <scope>NUCLEOTIDE SEQUENCE</scope>
    <source>
        <tissue evidence="19">Blood</tissue>
    </source>
</reference>
<dbReference type="GO" id="GO:0051016">
    <property type="term" value="P:barbed-end actin filament capping"/>
    <property type="evidence" value="ECO:0007669"/>
    <property type="project" value="TreeGrafter"/>
</dbReference>
<protein>
    <recommendedName>
        <fullName evidence="16">Macrophage-capping protein</fullName>
    </recommendedName>
    <alternativeName>
        <fullName evidence="17">Actin regulatory protein CAP-G</fullName>
    </alternativeName>
</protein>
<dbReference type="PANTHER" id="PTHR11977:SF127">
    <property type="entry name" value="MACROPHAGE-CAPPING PROTEIN"/>
    <property type="match status" value="1"/>
</dbReference>
<evidence type="ECO:0000256" key="5">
    <source>
        <dbReference type="ARBA" id="ARBA00004510"/>
    </source>
</evidence>
<dbReference type="GO" id="GO:0005634">
    <property type="term" value="C:nucleus"/>
    <property type="evidence" value="ECO:0007669"/>
    <property type="project" value="UniProtKB-SubCell"/>
</dbReference>
<evidence type="ECO:0000256" key="2">
    <source>
        <dbReference type="ARBA" id="ARBA00004223"/>
    </source>
</evidence>
<dbReference type="GO" id="GO:0030031">
    <property type="term" value="P:cell projection assembly"/>
    <property type="evidence" value="ECO:0007669"/>
    <property type="project" value="TreeGrafter"/>
</dbReference>
<dbReference type="InterPro" id="IPR007122">
    <property type="entry name" value="Villin/Gelsolin"/>
</dbReference>
<dbReference type="CDD" id="cd11292">
    <property type="entry name" value="gelsolin_S3_like"/>
    <property type="match status" value="1"/>
</dbReference>
<feature type="domain" description="Gelsolin-like" evidence="18">
    <location>
        <begin position="171"/>
        <end position="244"/>
    </location>
</feature>
<dbReference type="AlphaFoldDB" id="V8PCP5"/>
<dbReference type="GO" id="GO:0005546">
    <property type="term" value="F:phosphatidylinositol-4,5-bisphosphate binding"/>
    <property type="evidence" value="ECO:0007669"/>
    <property type="project" value="TreeGrafter"/>
</dbReference>
<dbReference type="FunFam" id="3.40.20.10:FF:000040">
    <property type="entry name" value="macrophage-capping protein-like isoform X1"/>
    <property type="match status" value="1"/>
</dbReference>
<dbReference type="GO" id="GO:0030027">
    <property type="term" value="C:lamellipodium"/>
    <property type="evidence" value="ECO:0007669"/>
    <property type="project" value="UniProtKB-SubCell"/>
</dbReference>
<evidence type="ECO:0000259" key="18">
    <source>
        <dbReference type="Pfam" id="PF00626"/>
    </source>
</evidence>
<gene>
    <name evidence="19" type="primary">Capg</name>
    <name evidence="19" type="ORF">L345_02434</name>
</gene>
<dbReference type="Pfam" id="PF00626">
    <property type="entry name" value="Gelsolin"/>
    <property type="match status" value="3"/>
</dbReference>
<evidence type="ECO:0000256" key="9">
    <source>
        <dbReference type="ARBA" id="ARBA00022553"/>
    </source>
</evidence>
<dbReference type="GO" id="GO:0051015">
    <property type="term" value="F:actin filament binding"/>
    <property type="evidence" value="ECO:0007669"/>
    <property type="project" value="InterPro"/>
</dbReference>
<evidence type="ECO:0000313" key="20">
    <source>
        <dbReference type="Proteomes" id="UP000018936"/>
    </source>
</evidence>
<comment type="subcellular location">
    <subcellularLocation>
        <location evidence="5">Cell projection</location>
        <location evidence="5">Lamellipodium</location>
    </subcellularLocation>
    <subcellularLocation>
        <location evidence="3">Cell projection</location>
        <location evidence="3">Ruffle</location>
    </subcellularLocation>
    <subcellularLocation>
        <location evidence="4">Cytoplasm</location>
    </subcellularLocation>
    <subcellularLocation>
        <location evidence="2">Melanosome</location>
    </subcellularLocation>
    <subcellularLocation>
        <location evidence="1">Nucleus</location>
    </subcellularLocation>
</comment>
<dbReference type="Gene3D" id="3.40.20.10">
    <property type="entry name" value="Severin"/>
    <property type="match status" value="3"/>
</dbReference>
<comment type="caution">
    <text evidence="19">The sequence shown here is derived from an EMBL/GenBank/DDBJ whole genome shotgun (WGS) entry which is preliminary data.</text>
</comment>
<evidence type="ECO:0000256" key="3">
    <source>
        <dbReference type="ARBA" id="ARBA00004466"/>
    </source>
</evidence>
<feature type="domain" description="Gelsolin-like" evidence="18">
    <location>
        <begin position="291"/>
        <end position="364"/>
    </location>
</feature>
<name>V8PCP5_OPHHA</name>
<evidence type="ECO:0000313" key="19">
    <source>
        <dbReference type="EMBL" id="ETE71741.1"/>
    </source>
</evidence>
<dbReference type="GO" id="GO:0051014">
    <property type="term" value="P:actin filament severing"/>
    <property type="evidence" value="ECO:0007669"/>
    <property type="project" value="TreeGrafter"/>
</dbReference>
<dbReference type="InterPro" id="IPR029006">
    <property type="entry name" value="ADF-H/Gelsolin-like_dom_sf"/>
</dbReference>
<keyword evidence="11" id="KW-0007">Acetylation</keyword>
<evidence type="ECO:0000256" key="17">
    <source>
        <dbReference type="ARBA" id="ARBA00077132"/>
    </source>
</evidence>